<keyword evidence="2" id="KW-1133">Transmembrane helix</keyword>
<dbReference type="Pfam" id="PF10531">
    <property type="entry name" value="SLBB"/>
    <property type="match status" value="1"/>
</dbReference>
<keyword evidence="5" id="KW-1185">Reference proteome</keyword>
<accession>A0ABW4DMF2</accession>
<keyword evidence="2" id="KW-0812">Transmembrane</keyword>
<feature type="domain" description="Helix-hairpin-helix DNA-binding motif class 1" evidence="3">
    <location>
        <begin position="188"/>
        <end position="207"/>
    </location>
</feature>
<dbReference type="NCBIfam" id="TIGR00426">
    <property type="entry name" value="competence protein ComEA helix-hairpin-helix repeat region"/>
    <property type="match status" value="1"/>
</dbReference>
<name>A0ABW4DMF2_9LACO</name>
<evidence type="ECO:0000256" key="1">
    <source>
        <dbReference type="SAM" id="MobiDB-lite"/>
    </source>
</evidence>
<evidence type="ECO:0000313" key="4">
    <source>
        <dbReference type="EMBL" id="MFD1465849.1"/>
    </source>
</evidence>
<dbReference type="SMART" id="SM00278">
    <property type="entry name" value="HhH1"/>
    <property type="match status" value="2"/>
</dbReference>
<protein>
    <submittedName>
        <fullName evidence="4">Helix-hairpin-helix domain-containing protein</fullName>
    </submittedName>
</protein>
<keyword evidence="2" id="KW-0472">Membrane</keyword>
<dbReference type="Gene3D" id="1.10.150.280">
    <property type="entry name" value="AF1531-like domain"/>
    <property type="match status" value="1"/>
</dbReference>
<reference evidence="5" key="1">
    <citation type="journal article" date="2019" name="Int. J. Syst. Evol. Microbiol.">
        <title>The Global Catalogue of Microorganisms (GCM) 10K type strain sequencing project: providing services to taxonomists for standard genome sequencing and annotation.</title>
        <authorList>
            <consortium name="The Broad Institute Genomics Platform"/>
            <consortium name="The Broad Institute Genome Sequencing Center for Infectious Disease"/>
            <person name="Wu L."/>
            <person name="Ma J."/>
        </authorList>
    </citation>
    <scope>NUCLEOTIDE SEQUENCE [LARGE SCALE GENOMIC DNA]</scope>
    <source>
        <strain evidence="5">CCM 8951</strain>
    </source>
</reference>
<proteinExistence type="predicted"/>
<dbReference type="InterPro" id="IPR004509">
    <property type="entry name" value="Competence_ComEA_HhH"/>
</dbReference>
<organism evidence="4 5">
    <name type="scientific">Lapidilactobacillus mulanensis</name>
    <dbReference type="NCBI Taxonomy" id="2485999"/>
    <lineage>
        <taxon>Bacteria</taxon>
        <taxon>Bacillati</taxon>
        <taxon>Bacillota</taxon>
        <taxon>Bacilli</taxon>
        <taxon>Lactobacillales</taxon>
        <taxon>Lactobacillaceae</taxon>
        <taxon>Lapidilactobacillus</taxon>
    </lineage>
</organism>
<dbReference type="InterPro" id="IPR019554">
    <property type="entry name" value="Soluble_ligand-bd"/>
</dbReference>
<dbReference type="InterPro" id="IPR003583">
    <property type="entry name" value="Hlx-hairpin-Hlx_DNA-bd_motif"/>
</dbReference>
<dbReference type="SUPFAM" id="SSF47781">
    <property type="entry name" value="RuvA domain 2-like"/>
    <property type="match status" value="1"/>
</dbReference>
<feature type="transmembrane region" description="Helical" evidence="2">
    <location>
        <begin position="17"/>
        <end position="35"/>
    </location>
</feature>
<sequence length="240" mass="25852">MADLWERIKIEYRQKPSRFILIGVLLVGIIGLVTFQRSRTTITKANDLALVTSKDSVLDAKKNDGSSRKAVEASSSSTVTTPVKYYVEIKGEVNKPNVYQVSEHARINDLVKLAGGLTAQADDRQINLAQPLQDGMSIYIPKQGEELTTAPQNGNEQSSGAPATSEPNNSSGNTQAPATININQADIVQLQQINGVGPKKAADIIAYRESSGPFKSVDDLTKVSGIGDKTLAKIRDQLCV</sequence>
<evidence type="ECO:0000259" key="3">
    <source>
        <dbReference type="SMART" id="SM00278"/>
    </source>
</evidence>
<dbReference type="EMBL" id="JBHTOF010000086">
    <property type="protein sequence ID" value="MFD1465849.1"/>
    <property type="molecule type" value="Genomic_DNA"/>
</dbReference>
<dbReference type="PANTHER" id="PTHR21180">
    <property type="entry name" value="ENDONUCLEASE/EXONUCLEASE/PHOSPHATASE FAMILY DOMAIN-CONTAINING PROTEIN 1"/>
    <property type="match status" value="1"/>
</dbReference>
<dbReference type="Gene3D" id="3.10.560.10">
    <property type="entry name" value="Outer membrane lipoprotein wza domain like"/>
    <property type="match status" value="1"/>
</dbReference>
<dbReference type="PANTHER" id="PTHR21180:SF32">
    <property type="entry name" value="ENDONUCLEASE_EXONUCLEASE_PHOSPHATASE FAMILY DOMAIN-CONTAINING PROTEIN 1"/>
    <property type="match status" value="1"/>
</dbReference>
<dbReference type="InterPro" id="IPR051675">
    <property type="entry name" value="Endo/Exo/Phosphatase_dom_1"/>
</dbReference>
<feature type="region of interest" description="Disordered" evidence="1">
    <location>
        <begin position="148"/>
        <end position="177"/>
    </location>
</feature>
<feature type="domain" description="Helix-hairpin-helix DNA-binding motif class 1" evidence="3">
    <location>
        <begin position="218"/>
        <end position="237"/>
    </location>
</feature>
<dbReference type="Pfam" id="PF12836">
    <property type="entry name" value="HHH_3"/>
    <property type="match status" value="1"/>
</dbReference>
<dbReference type="RefSeq" id="WP_125578614.1">
    <property type="nucleotide sequence ID" value="NZ_JBHTOF010000086.1"/>
</dbReference>
<gene>
    <name evidence="4" type="ORF">ACFQ4L_07220</name>
</gene>
<dbReference type="InterPro" id="IPR010994">
    <property type="entry name" value="RuvA_2-like"/>
</dbReference>
<evidence type="ECO:0000256" key="2">
    <source>
        <dbReference type="SAM" id="Phobius"/>
    </source>
</evidence>
<evidence type="ECO:0000313" key="5">
    <source>
        <dbReference type="Proteomes" id="UP001597244"/>
    </source>
</evidence>
<comment type="caution">
    <text evidence="4">The sequence shown here is derived from an EMBL/GenBank/DDBJ whole genome shotgun (WGS) entry which is preliminary data.</text>
</comment>
<feature type="compositionally biased region" description="Polar residues" evidence="1">
    <location>
        <begin position="149"/>
        <end position="177"/>
    </location>
</feature>
<dbReference type="Proteomes" id="UP001597244">
    <property type="component" value="Unassembled WGS sequence"/>
</dbReference>